<feature type="region of interest" description="Disordered" evidence="1">
    <location>
        <begin position="437"/>
        <end position="471"/>
    </location>
</feature>
<reference evidence="2" key="1">
    <citation type="submission" date="2018-02" db="EMBL/GenBank/DDBJ databases">
        <authorList>
            <person name="Cohen D.B."/>
            <person name="Kent A.D."/>
        </authorList>
    </citation>
    <scope>NUCLEOTIDE SEQUENCE</scope>
</reference>
<name>A0A2N9IVJ4_FAGSY</name>
<evidence type="ECO:0000313" key="2">
    <source>
        <dbReference type="EMBL" id="SPD28173.1"/>
    </source>
</evidence>
<feature type="region of interest" description="Disordered" evidence="1">
    <location>
        <begin position="1"/>
        <end position="26"/>
    </location>
</feature>
<protein>
    <submittedName>
        <fullName evidence="2">Uncharacterized protein</fullName>
    </submittedName>
</protein>
<feature type="compositionally biased region" description="Basic and acidic residues" evidence="1">
    <location>
        <begin position="149"/>
        <end position="171"/>
    </location>
</feature>
<dbReference type="AlphaFoldDB" id="A0A2N9IVJ4"/>
<feature type="compositionally biased region" description="Basic and acidic residues" evidence="1">
    <location>
        <begin position="190"/>
        <end position="221"/>
    </location>
</feature>
<feature type="compositionally biased region" description="Basic and acidic residues" evidence="1">
    <location>
        <begin position="230"/>
        <end position="244"/>
    </location>
</feature>
<feature type="region of interest" description="Disordered" evidence="1">
    <location>
        <begin position="130"/>
        <end position="247"/>
    </location>
</feature>
<evidence type="ECO:0000256" key="1">
    <source>
        <dbReference type="SAM" id="MobiDB-lite"/>
    </source>
</evidence>
<sequence length="640" mass="73376">MNVEGAKLPEESSSSDEDIEMSPPAKSMVDKLRTWMDTRIQERMEAFNENVQFEPLMVQKDDTIQLLLQILNDQNGRMRKLEQAILGHHRMSQGNATRGIEIGQEFGQQPQIEVVATNVEIPIGYPIIPVIGSEERPNNTNPSIPITEPPREEQPRVEKPITEPPRIEQPRAEQTVIEPPRVEPPQFEQPRVEAPRFEQPRVEPPRVEPPRFKQPRMEPSRVKPPQFEQPRMEPPRFKQPRMESPRMGQPQFGFPRMEPFQQGIGDDEKTTIEHISRFTVQCGEYSNNGNGKLRLFPNSLTGQAFTWKPRMIRPPVSEARRWVTLETLGLKPIHRQKYKYGYNPYFSRMTRTLRRRWIRQQAALHQEFERKDHYSSSLTTNSDSMEMITGAEAPEYLKGPCAKKEDTIGAPTKDIATPTMNGVGHKVQSTVAKPCRGKDLEGTRENHKRLEKGSENAESETESEEVKTSHTPMWPQKGQMVQNIGDIEDIEDIENIEDTKDMEDIENIENVEDLEGFGNIEGVENFENIEGIDDIEVEEADDIEEMEGSEAMECTETNIQTRKPKIKEEDVRGATLILLADDEECRDIGIDQNGNTSKVTVGPKEPLTMEDLFKLSQNLEETKTRPKVENGLDYYVENVE</sequence>
<gene>
    <name evidence="2" type="ORF">FSB_LOCUS56055</name>
</gene>
<dbReference type="EMBL" id="OIVN01006223">
    <property type="protein sequence ID" value="SPD28173.1"/>
    <property type="molecule type" value="Genomic_DNA"/>
</dbReference>
<organism evidence="2">
    <name type="scientific">Fagus sylvatica</name>
    <name type="common">Beechnut</name>
    <dbReference type="NCBI Taxonomy" id="28930"/>
    <lineage>
        <taxon>Eukaryota</taxon>
        <taxon>Viridiplantae</taxon>
        <taxon>Streptophyta</taxon>
        <taxon>Embryophyta</taxon>
        <taxon>Tracheophyta</taxon>
        <taxon>Spermatophyta</taxon>
        <taxon>Magnoliopsida</taxon>
        <taxon>eudicotyledons</taxon>
        <taxon>Gunneridae</taxon>
        <taxon>Pentapetalae</taxon>
        <taxon>rosids</taxon>
        <taxon>fabids</taxon>
        <taxon>Fagales</taxon>
        <taxon>Fagaceae</taxon>
        <taxon>Fagus</taxon>
    </lineage>
</organism>
<accession>A0A2N9IVJ4</accession>
<proteinExistence type="predicted"/>